<name>A0A8H5TTX3_FUSCI</name>
<reference evidence="2" key="1">
    <citation type="journal article" date="2020" name="BMC Genomics">
        <title>Correction to: Identification and distribution of gene clusters required for synthesis of sphingolipid metabolism inhibitors in diverse species of the filamentous fungus Fusarium.</title>
        <authorList>
            <person name="Kim H.S."/>
            <person name="Lohmar J.M."/>
            <person name="Busman M."/>
            <person name="Brown D.W."/>
            <person name="Naumann T.A."/>
            <person name="Divon H.H."/>
            <person name="Lysoe E."/>
            <person name="Uhlig S."/>
            <person name="Proctor R.H."/>
        </authorList>
    </citation>
    <scope>NUCLEOTIDE SEQUENCE [LARGE SCALE GENOMIC DNA]</scope>
    <source>
        <strain evidence="2">NRRL 25331</strain>
    </source>
</reference>
<protein>
    <submittedName>
        <fullName evidence="1">Uncharacterized protein</fullName>
    </submittedName>
</protein>
<keyword evidence="2" id="KW-1185">Reference proteome</keyword>
<dbReference type="AlphaFoldDB" id="A0A8H5TTX3"/>
<evidence type="ECO:0000313" key="1">
    <source>
        <dbReference type="EMBL" id="KAF5675450.1"/>
    </source>
</evidence>
<accession>A0A8H5TTX3</accession>
<gene>
    <name evidence="1" type="ORF">FCIRC_7434</name>
</gene>
<evidence type="ECO:0000313" key="2">
    <source>
        <dbReference type="Proteomes" id="UP000572754"/>
    </source>
</evidence>
<reference evidence="1 2" key="2">
    <citation type="submission" date="2020-05" db="EMBL/GenBank/DDBJ databases">
        <title>Identification and distribution of gene clusters putatively required for synthesis of sphingolipid metabolism inhibitors in phylogenetically diverse species of the filamentous fungus Fusarium.</title>
        <authorList>
            <person name="Kim H.-S."/>
            <person name="Busman M."/>
            <person name="Brown D.W."/>
            <person name="Divon H."/>
            <person name="Uhlig S."/>
            <person name="Proctor R.H."/>
        </authorList>
    </citation>
    <scope>NUCLEOTIDE SEQUENCE [LARGE SCALE GENOMIC DNA]</scope>
    <source>
        <strain evidence="1 2">NRRL 25331</strain>
    </source>
</reference>
<proteinExistence type="predicted"/>
<sequence length="102" mass="11811">MRARKLDQACIRRNLEFNFDFPLRTVGRSIHIDGLDDQRRPMKDVRAASLPRGVSIDRDRARAVEPAQLEYYASLPSHNVTGREFELIRRIPRMPAYLFAAA</sequence>
<dbReference type="Proteomes" id="UP000572754">
    <property type="component" value="Unassembled WGS sequence"/>
</dbReference>
<dbReference type="EMBL" id="JAAQPE010000242">
    <property type="protein sequence ID" value="KAF5675450.1"/>
    <property type="molecule type" value="Genomic_DNA"/>
</dbReference>
<comment type="caution">
    <text evidence="1">The sequence shown here is derived from an EMBL/GenBank/DDBJ whole genome shotgun (WGS) entry which is preliminary data.</text>
</comment>
<organism evidence="1 2">
    <name type="scientific">Fusarium circinatum</name>
    <name type="common">Pitch canker fungus</name>
    <name type="synonym">Gibberella circinata</name>
    <dbReference type="NCBI Taxonomy" id="48490"/>
    <lineage>
        <taxon>Eukaryota</taxon>
        <taxon>Fungi</taxon>
        <taxon>Dikarya</taxon>
        <taxon>Ascomycota</taxon>
        <taxon>Pezizomycotina</taxon>
        <taxon>Sordariomycetes</taxon>
        <taxon>Hypocreomycetidae</taxon>
        <taxon>Hypocreales</taxon>
        <taxon>Nectriaceae</taxon>
        <taxon>Fusarium</taxon>
        <taxon>Fusarium fujikuroi species complex</taxon>
    </lineage>
</organism>